<keyword evidence="1" id="KW-0479">Metal-binding</keyword>
<sequence length="1366" mass="148945">MELMFAEWEDGERFSFEDSDRFEEDSLCSFISEAESLCQNWRGWRKQSAGPNSPTVKIKDGQVIPLVELSAKQVAFHIPFEVVEKVYPPVPEQLQLRIAYWSFPENEEDIRLYSCLANGSPDEFQRGEQLYRIRAVKDPLQIGFHLSATVVSTQSSQSKGAYNVAVMFDRCRITSCSCTCGAGAKWCAHVVALCLFRIHNASAVCLRAPVSESLSRLQRDQLQKFAQYLISELPQQILPTAQRLLDELLSSQSTAINTVCGAPDPTAGPSASDQSTWYLDESTLSDNIKKTLHKFCGPSPVVFSDVNSMYLSSTEPPAAAEWACLLRPLRGREPEGIWNLLSIVREMFKRRDSNAAPLLEILTEQFVLFHLLKSLSLPTQVATKTLSKAAFLLTVLSERLELHNLAFNTGMFSLELQRPPASTKALEVKLAYQESEVVALLKKIPLGLVEMSAIRERAEQLRDGNFCDYRPVLPLMLASFIFDVLCTPVVSPTGSRPPSRNRNNEMPGDEELGFEAAVAALGMKTTVSEAEHPLLCEGTRRVKGDLALALMITYKDDQSKLKKILDKLLDRESQTHKPQTLSSFYSSKPAAGSQRSPSKHTASSHSGCPTTLQGRVPLRPGSMVRTPLPHGPSSSSDQQNDIASFKEATVPSRLALGARCGYSQRCWGSPVRQKKKHTGMASIDSSAPETTSDSSPTLSRRPMRSGWAAASWGRGQDSDSISSSSSDSLGSSSSSGSRRAGGGARAKRRRPECHAPHVPNQPSEAAAHFYFELAKTVLIKAGGNSSTSIFTQPSASGGHQGPHRNLHLCAFEIGLYALGLHNFVSPNWLSRTYSSHVSWITGQAMEIGSAALNILVECWDGHLTPPEVASLADRASRARDPNMVRAAAELALSCLPHAHALNPNEIQRALVQCKEQDNVMLEKACMAVEEAAKGGGVYPEVLFEVAHQWYWLYEQSVGGGSSQQRETSGRCGANGGSGRRPPESSCVVLDSGANMESPGVATVTASVTAAAVVPVISVGSTIYQSHAMPGQAMAHPHTQGLHPYTTIQAHLPTVCTPQYLGHPLQHVPRPTVFPVSGAAYPQGMHPAFIGAQYPFSVATGPQPSMAATAVTFPGVPVPSMTQIAVHPYHTEAGLPLSTTVAVGGVHPGPTIQAIQGASLPSLSSQPGSLVSSPFPAEDEQHSQPISQQGLHYLHSAYRVGMLALEMLGRRAHNDHPNNFSRSPPYTEDVKWLLGLAARLGVNYVYQFCVGAAKGVLSPFVLQELIMEALQRLNPAHIHAHLRTPAFQQLVQRCQQAYLQHIHHRLIHLTPADYDDFVNMIRSARGAFCLTPVGMMQFNDVLQNLKRGKQTKELWQRISLEMATFSP</sequence>
<dbReference type="InterPro" id="IPR057945">
    <property type="entry name" value="TPR_ZSWIM8"/>
</dbReference>
<feature type="region of interest" description="Disordered" evidence="5">
    <location>
        <begin position="959"/>
        <end position="984"/>
    </location>
</feature>
<organism evidence="7 8">
    <name type="scientific">Oreochromis niloticus</name>
    <name type="common">Nile tilapia</name>
    <name type="synonym">Tilapia nilotica</name>
    <dbReference type="NCBI Taxonomy" id="8128"/>
    <lineage>
        <taxon>Eukaryota</taxon>
        <taxon>Metazoa</taxon>
        <taxon>Chordata</taxon>
        <taxon>Craniata</taxon>
        <taxon>Vertebrata</taxon>
        <taxon>Euteleostomi</taxon>
        <taxon>Actinopterygii</taxon>
        <taxon>Neopterygii</taxon>
        <taxon>Teleostei</taxon>
        <taxon>Neoteleostei</taxon>
        <taxon>Acanthomorphata</taxon>
        <taxon>Ovalentaria</taxon>
        <taxon>Cichlomorphae</taxon>
        <taxon>Cichliformes</taxon>
        <taxon>Cichlidae</taxon>
        <taxon>African cichlids</taxon>
        <taxon>Pseudocrenilabrinae</taxon>
        <taxon>Oreochromini</taxon>
        <taxon>Oreochromis</taxon>
    </lineage>
</organism>
<dbReference type="Proteomes" id="UP000005207">
    <property type="component" value="Linkage group LG13"/>
</dbReference>
<evidence type="ECO:0000256" key="3">
    <source>
        <dbReference type="ARBA" id="ARBA00022833"/>
    </source>
</evidence>
<dbReference type="Pfam" id="PF25572">
    <property type="entry name" value="TPR_ZSWIM8"/>
    <property type="match status" value="1"/>
</dbReference>
<reference evidence="8" key="1">
    <citation type="submission" date="2012-01" db="EMBL/GenBank/DDBJ databases">
        <title>The Genome Sequence of Oreochromis niloticus (Nile Tilapia).</title>
        <authorList>
            <consortium name="Broad Institute Genome Assembly Team"/>
            <consortium name="Broad Institute Sequencing Platform"/>
            <person name="Di Palma F."/>
            <person name="Johnson J."/>
            <person name="Lander E.S."/>
            <person name="Lindblad-Toh K."/>
        </authorList>
    </citation>
    <scope>NUCLEOTIDE SEQUENCE [LARGE SCALE GENOMIC DNA]</scope>
</reference>
<dbReference type="GeneTree" id="ENSGT00940000156999"/>
<feature type="compositionally biased region" description="Polar residues" evidence="5">
    <location>
        <begin position="632"/>
        <end position="641"/>
    </location>
</feature>
<dbReference type="PANTHER" id="PTHR22619:SF1">
    <property type="entry name" value="ZINC FINGER SWIM DOMAIN-CONTAINING PROTEIN 8"/>
    <property type="match status" value="1"/>
</dbReference>
<accession>A0A669BMD3</accession>
<dbReference type="GO" id="GO:0008270">
    <property type="term" value="F:zinc ion binding"/>
    <property type="evidence" value="ECO:0007669"/>
    <property type="project" value="UniProtKB-KW"/>
</dbReference>
<dbReference type="Pfam" id="PF21055">
    <property type="entry name" value="ZSWIM4-8_C"/>
    <property type="match status" value="1"/>
</dbReference>
<protein>
    <submittedName>
        <fullName evidence="7">Zinc finger, SWIM-type containing 8</fullName>
    </submittedName>
</protein>
<evidence type="ECO:0000313" key="7">
    <source>
        <dbReference type="Ensembl" id="ENSONIP00000035724.1"/>
    </source>
</evidence>
<reference evidence="7" key="3">
    <citation type="submission" date="2025-09" db="UniProtKB">
        <authorList>
            <consortium name="Ensembl"/>
        </authorList>
    </citation>
    <scope>IDENTIFICATION</scope>
</reference>
<feature type="compositionally biased region" description="Low complexity" evidence="5">
    <location>
        <begin position="713"/>
        <end position="738"/>
    </location>
</feature>
<evidence type="ECO:0000256" key="1">
    <source>
        <dbReference type="ARBA" id="ARBA00022723"/>
    </source>
</evidence>
<feature type="compositionally biased region" description="Polar residues" evidence="5">
    <location>
        <begin position="683"/>
        <end position="698"/>
    </location>
</feature>
<evidence type="ECO:0000313" key="8">
    <source>
        <dbReference type="Proteomes" id="UP000005207"/>
    </source>
</evidence>
<dbReference type="InterPro" id="IPR048370">
    <property type="entry name" value="ZSWIM4-8_C"/>
</dbReference>
<reference evidence="7" key="2">
    <citation type="submission" date="2025-08" db="UniProtKB">
        <authorList>
            <consortium name="Ensembl"/>
        </authorList>
    </citation>
    <scope>IDENTIFICATION</scope>
</reference>
<feature type="domain" description="SWIM-type" evidence="6">
    <location>
        <begin position="162"/>
        <end position="198"/>
    </location>
</feature>
<dbReference type="PROSITE" id="PS50966">
    <property type="entry name" value="ZF_SWIM"/>
    <property type="match status" value="1"/>
</dbReference>
<feature type="region of interest" description="Disordered" evidence="5">
    <location>
        <begin position="573"/>
        <end position="641"/>
    </location>
</feature>
<dbReference type="Ensembl" id="ENSONIT00000093742.1">
    <property type="protein sequence ID" value="ENSONIP00000035724.1"/>
    <property type="gene ID" value="ENSONIG00000007126.2"/>
</dbReference>
<evidence type="ECO:0000256" key="2">
    <source>
        <dbReference type="ARBA" id="ARBA00022771"/>
    </source>
</evidence>
<dbReference type="GO" id="GO:0031462">
    <property type="term" value="C:Cul2-RING ubiquitin ligase complex"/>
    <property type="evidence" value="ECO:0007669"/>
    <property type="project" value="TreeGrafter"/>
</dbReference>
<feature type="compositionally biased region" description="Polar residues" evidence="5">
    <location>
        <begin position="593"/>
        <end position="613"/>
    </location>
</feature>
<name>A0A669BMD3_ORENI</name>
<evidence type="ECO:0000259" key="6">
    <source>
        <dbReference type="PROSITE" id="PS50966"/>
    </source>
</evidence>
<dbReference type="InterPro" id="IPR007527">
    <property type="entry name" value="Znf_SWIM"/>
</dbReference>
<evidence type="ECO:0000256" key="5">
    <source>
        <dbReference type="SAM" id="MobiDB-lite"/>
    </source>
</evidence>
<keyword evidence="8" id="KW-1185">Reference proteome</keyword>
<feature type="compositionally biased region" description="Polar residues" evidence="5">
    <location>
        <begin position="576"/>
        <end position="586"/>
    </location>
</feature>
<dbReference type="PANTHER" id="PTHR22619">
    <property type="entry name" value="ZINC FINGER SWIM DOMAIN CONTAINING PROTEIN 4, 5, 6"/>
    <property type="match status" value="1"/>
</dbReference>
<proteinExistence type="predicted"/>
<gene>
    <name evidence="7" type="primary">ZSWIM8</name>
    <name evidence="7" type="synonym">zswim8</name>
</gene>
<keyword evidence="2 4" id="KW-0863">Zinc-finger</keyword>
<feature type="region of interest" description="Disordered" evidence="5">
    <location>
        <begin position="1160"/>
        <end position="1185"/>
    </location>
</feature>
<keyword evidence="3" id="KW-0862">Zinc</keyword>
<evidence type="ECO:0000256" key="4">
    <source>
        <dbReference type="PROSITE-ProRule" id="PRU00325"/>
    </source>
</evidence>
<feature type="region of interest" description="Disordered" evidence="5">
    <location>
        <begin position="669"/>
        <end position="759"/>
    </location>
</feature>
<feature type="compositionally biased region" description="Low complexity" evidence="5">
    <location>
        <begin position="1160"/>
        <end position="1173"/>
    </location>
</feature>